<evidence type="ECO:0000256" key="1">
    <source>
        <dbReference type="SAM" id="Coils"/>
    </source>
</evidence>
<dbReference type="InterPro" id="IPR025486">
    <property type="entry name" value="DUF4378"/>
</dbReference>
<feature type="region of interest" description="Disordered" evidence="2">
    <location>
        <begin position="107"/>
        <end position="153"/>
    </location>
</feature>
<comment type="caution">
    <text evidence="4">The sequence shown here is derived from an EMBL/GenBank/DDBJ whole genome shotgun (WGS) entry which is preliminary data.</text>
</comment>
<feature type="region of interest" description="Disordered" evidence="2">
    <location>
        <begin position="358"/>
        <end position="395"/>
    </location>
</feature>
<feature type="domain" description="DUF4378" evidence="3">
    <location>
        <begin position="592"/>
        <end position="741"/>
    </location>
</feature>
<evidence type="ECO:0000313" key="4">
    <source>
        <dbReference type="EMBL" id="KAF3321116.1"/>
    </source>
</evidence>
<gene>
    <name evidence="4" type="ORF">FCM35_KLT14369</name>
</gene>
<feature type="coiled-coil region" evidence="1">
    <location>
        <begin position="257"/>
        <end position="284"/>
    </location>
</feature>
<evidence type="ECO:0000313" key="5">
    <source>
        <dbReference type="Proteomes" id="UP000623129"/>
    </source>
</evidence>
<proteinExistence type="predicted"/>
<keyword evidence="1" id="KW-0175">Coiled coil</keyword>
<name>A0A833UZK8_9POAL</name>
<accession>A0A833UZK8</accession>
<feature type="compositionally biased region" description="Basic and acidic residues" evidence="2">
    <location>
        <begin position="137"/>
        <end position="153"/>
    </location>
</feature>
<organism evidence="4 5">
    <name type="scientific">Carex littledalei</name>
    <dbReference type="NCBI Taxonomy" id="544730"/>
    <lineage>
        <taxon>Eukaryota</taxon>
        <taxon>Viridiplantae</taxon>
        <taxon>Streptophyta</taxon>
        <taxon>Embryophyta</taxon>
        <taxon>Tracheophyta</taxon>
        <taxon>Spermatophyta</taxon>
        <taxon>Magnoliopsida</taxon>
        <taxon>Liliopsida</taxon>
        <taxon>Poales</taxon>
        <taxon>Cyperaceae</taxon>
        <taxon>Cyperoideae</taxon>
        <taxon>Cariceae</taxon>
        <taxon>Carex</taxon>
        <taxon>Carex subgen. Euthyceras</taxon>
    </lineage>
</organism>
<dbReference type="PANTHER" id="PTHR40836">
    <property type="entry name" value="RB1-INDUCIBLE COILED-COIL PROTEIN"/>
    <property type="match status" value="1"/>
</dbReference>
<reference evidence="4" key="1">
    <citation type="submission" date="2020-01" db="EMBL/GenBank/DDBJ databases">
        <title>Genome sequence of Kobresia littledalei, the first chromosome-level genome in the family Cyperaceae.</title>
        <authorList>
            <person name="Qu G."/>
        </authorList>
    </citation>
    <scope>NUCLEOTIDE SEQUENCE</scope>
    <source>
        <strain evidence="4">C.B.Clarke</strain>
        <tissue evidence="4">Leaf</tissue>
    </source>
</reference>
<dbReference type="Pfam" id="PF14309">
    <property type="entry name" value="DUF4378"/>
    <property type="match status" value="1"/>
</dbReference>
<evidence type="ECO:0000256" key="2">
    <source>
        <dbReference type="SAM" id="MobiDB-lite"/>
    </source>
</evidence>
<evidence type="ECO:0000259" key="3">
    <source>
        <dbReference type="Pfam" id="PF14309"/>
    </source>
</evidence>
<keyword evidence="5" id="KW-1185">Reference proteome</keyword>
<protein>
    <recommendedName>
        <fullName evidence="3">DUF4378 domain-containing protein</fullName>
    </recommendedName>
</protein>
<dbReference type="Proteomes" id="UP000623129">
    <property type="component" value="Unassembled WGS sequence"/>
</dbReference>
<dbReference type="EMBL" id="SWLB01000027">
    <property type="protein sequence ID" value="KAF3321116.1"/>
    <property type="molecule type" value="Genomic_DNA"/>
</dbReference>
<dbReference type="OrthoDB" id="446244at2759"/>
<dbReference type="AlphaFoldDB" id="A0A833UZK8"/>
<sequence>MAGILQYLDFNQGNVVTPRKLPYMHRRNTEGLEAPRNSVEFTSESCQSNSVVPDDIPYSCHMRHCSKSNFCANNTPMKKLIEEEISNKATDCSRRPSVVARLMGMEPLPKETNKGPIQNIDPIEASTSVSRNRSKTRRELFHSKSHSREHPQEEALQKFKKEFQAWQASKLLEHSRSLELENFSKQKFVQSLSFNETKKGKEAFSEEKVSCSKPGSDLIHLPTGERSLSPTRIVILKPCPEMAFDMEESTIPSPEIMKRENNMMDFLEEVKNKLKLEIEGKSKKEKTDPKQIARSIANQIRETVVQDLNGTLTRSESSRSYGKGVVGLQENGDTKSLLSERIKSVLKREIEAAAPLRSTKPTYEVKRRGKKGKNREEAKSTTQSDTKSFEEGEASPKNLVRSFSAPVSGTAFVKLLSEEPHVSVRARLRTKHEAGCEHEGKTRKDAFAANSRVGNFTHNLGLRRWLFRKRIQSADEETMEGFMPVRNFVTTPSVIMNSGFVQENFTEVPPSPASLCNSPRDEMCRGGYPSPVSPLDVSFIDEHFSTVATKEMPPISLTSSLLQEQVNLTKPYKPKIKKIITAETTTPESHEKSYVKSILVNAGLYENQMLNPGISRCDMLTKPIPKWVFDKVEEIFTSTDASEMGPAVTHKILFDLTNEVLTKVLPFTKWYMGVPHGRRLLDELWCRIERLIEPHDDVSSSLDGLIYGDLRDNSWCNAFSQELNELETEIGLEIADELIEELFWDALVNIGEITHK</sequence>
<dbReference type="PANTHER" id="PTHR40836:SF4">
    <property type="entry name" value="RB1-INDUCIBLE COILED-COIL PROTEIN"/>
    <property type="match status" value="1"/>
</dbReference>